<evidence type="ECO:0000313" key="7">
    <source>
        <dbReference type="Proteomes" id="UP001370348"/>
    </source>
</evidence>
<organism evidence="6 7">
    <name type="scientific">Pendulispora albinea</name>
    <dbReference type="NCBI Taxonomy" id="2741071"/>
    <lineage>
        <taxon>Bacteria</taxon>
        <taxon>Pseudomonadati</taxon>
        <taxon>Myxococcota</taxon>
        <taxon>Myxococcia</taxon>
        <taxon>Myxococcales</taxon>
        <taxon>Sorangiineae</taxon>
        <taxon>Pendulisporaceae</taxon>
        <taxon>Pendulispora</taxon>
    </lineage>
</organism>
<keyword evidence="4" id="KW-0804">Transcription</keyword>
<dbReference type="CDD" id="cd08422">
    <property type="entry name" value="PBP2_CrgA_like"/>
    <property type="match status" value="1"/>
</dbReference>
<dbReference type="PANTHER" id="PTHR30537:SF5">
    <property type="entry name" value="HTH-TYPE TRANSCRIPTIONAL ACTIVATOR TTDR-RELATED"/>
    <property type="match status" value="1"/>
</dbReference>
<accession>A0ABZ2M7U0</accession>
<reference evidence="6 7" key="1">
    <citation type="submission" date="2021-12" db="EMBL/GenBank/DDBJ databases">
        <title>Discovery of the Pendulisporaceae a myxobacterial family with distinct sporulation behavior and unique specialized metabolism.</title>
        <authorList>
            <person name="Garcia R."/>
            <person name="Popoff A."/>
            <person name="Bader C.D."/>
            <person name="Loehr J."/>
            <person name="Walesch S."/>
            <person name="Walt C."/>
            <person name="Boldt J."/>
            <person name="Bunk B."/>
            <person name="Haeckl F.J.F.P.J."/>
            <person name="Gunesch A.P."/>
            <person name="Birkelbach J."/>
            <person name="Nuebel U."/>
            <person name="Pietschmann T."/>
            <person name="Bach T."/>
            <person name="Mueller R."/>
        </authorList>
    </citation>
    <scope>NUCLEOTIDE SEQUENCE [LARGE SCALE GENOMIC DNA]</scope>
    <source>
        <strain evidence="6 7">MSr11954</strain>
    </source>
</reference>
<dbReference type="InterPro" id="IPR005119">
    <property type="entry name" value="LysR_subst-bd"/>
</dbReference>
<dbReference type="PANTHER" id="PTHR30537">
    <property type="entry name" value="HTH-TYPE TRANSCRIPTIONAL REGULATOR"/>
    <property type="match status" value="1"/>
</dbReference>
<gene>
    <name evidence="6" type="ORF">LZC94_15180</name>
</gene>
<dbReference type="Gene3D" id="1.10.10.10">
    <property type="entry name" value="Winged helix-like DNA-binding domain superfamily/Winged helix DNA-binding domain"/>
    <property type="match status" value="1"/>
</dbReference>
<sequence>MLDLNQALTFAMVARHGSFAAAARALEIPRSTVSARIAALEEHLGVRLLRRTTRHMALTDEGRAYHATIADAVDTLLGAGAGAAGRERGLSGTIRLTAPVEYPQTILSRAIRAFRRRHPRVRFDVLLSNRTLDFVADNIDIAIRGSAPGGPGRIATKLGVIPFGLFASPRYLAVRGRPARLADLREHDLLPFVGRDGLRLLGLSSSALRADRASGTKSDAHRPSEAPVSSDSMTFLKRLAKGGAGIAILPLHLCTASLRRGTLVHLLPEWSGSEISSTFLVFPSRRDISPRVRAFAACLREVATAFAPPAFAPPA</sequence>
<evidence type="ECO:0000259" key="5">
    <source>
        <dbReference type="PROSITE" id="PS50931"/>
    </source>
</evidence>
<feature type="domain" description="HTH lysR-type" evidence="5">
    <location>
        <begin position="2"/>
        <end position="59"/>
    </location>
</feature>
<comment type="similarity">
    <text evidence="1">Belongs to the LysR transcriptional regulatory family.</text>
</comment>
<dbReference type="Pfam" id="PF03466">
    <property type="entry name" value="LysR_substrate"/>
    <property type="match status" value="1"/>
</dbReference>
<dbReference type="SUPFAM" id="SSF53850">
    <property type="entry name" value="Periplasmic binding protein-like II"/>
    <property type="match status" value="1"/>
</dbReference>
<evidence type="ECO:0000256" key="1">
    <source>
        <dbReference type="ARBA" id="ARBA00009437"/>
    </source>
</evidence>
<dbReference type="EMBL" id="CP089984">
    <property type="protein sequence ID" value="WXB18570.1"/>
    <property type="molecule type" value="Genomic_DNA"/>
</dbReference>
<dbReference type="InterPro" id="IPR036388">
    <property type="entry name" value="WH-like_DNA-bd_sf"/>
</dbReference>
<keyword evidence="3" id="KW-0238">DNA-binding</keyword>
<evidence type="ECO:0000313" key="6">
    <source>
        <dbReference type="EMBL" id="WXB18570.1"/>
    </source>
</evidence>
<keyword evidence="7" id="KW-1185">Reference proteome</keyword>
<evidence type="ECO:0000256" key="3">
    <source>
        <dbReference type="ARBA" id="ARBA00023125"/>
    </source>
</evidence>
<dbReference type="InterPro" id="IPR000847">
    <property type="entry name" value="LysR_HTH_N"/>
</dbReference>
<dbReference type="InterPro" id="IPR036390">
    <property type="entry name" value="WH_DNA-bd_sf"/>
</dbReference>
<dbReference type="Proteomes" id="UP001370348">
    <property type="component" value="Chromosome"/>
</dbReference>
<protein>
    <submittedName>
        <fullName evidence="6">LysR substrate-binding domain-containing protein</fullName>
    </submittedName>
</protein>
<name>A0ABZ2M7U0_9BACT</name>
<evidence type="ECO:0000256" key="4">
    <source>
        <dbReference type="ARBA" id="ARBA00023163"/>
    </source>
</evidence>
<dbReference type="PROSITE" id="PS50931">
    <property type="entry name" value="HTH_LYSR"/>
    <property type="match status" value="1"/>
</dbReference>
<keyword evidence="2" id="KW-0805">Transcription regulation</keyword>
<proteinExistence type="inferred from homology"/>
<dbReference type="Pfam" id="PF00126">
    <property type="entry name" value="HTH_1"/>
    <property type="match status" value="1"/>
</dbReference>
<dbReference type="RefSeq" id="WP_394828203.1">
    <property type="nucleotide sequence ID" value="NZ_CP089984.1"/>
</dbReference>
<dbReference type="Gene3D" id="3.40.190.290">
    <property type="match status" value="1"/>
</dbReference>
<evidence type="ECO:0000256" key="2">
    <source>
        <dbReference type="ARBA" id="ARBA00023015"/>
    </source>
</evidence>
<dbReference type="InterPro" id="IPR058163">
    <property type="entry name" value="LysR-type_TF_proteobact-type"/>
</dbReference>
<dbReference type="SUPFAM" id="SSF46785">
    <property type="entry name" value="Winged helix' DNA-binding domain"/>
    <property type="match status" value="1"/>
</dbReference>